<dbReference type="GeneTree" id="ENSGT01120000271815"/>
<dbReference type="AlphaFoldDB" id="A0A8I5N3M7"/>
<accession>A0A8I5N3M7</accession>
<evidence type="ECO:0000313" key="1">
    <source>
        <dbReference type="Ensembl" id="ENSPANP00000054276.1"/>
    </source>
</evidence>
<dbReference type="PRINTS" id="PR02045">
    <property type="entry name" value="F138DOMAIN"/>
</dbReference>
<reference evidence="1 2" key="1">
    <citation type="submission" date="2012-03" db="EMBL/GenBank/DDBJ databases">
        <title>Whole Genome Assembly of Papio anubis.</title>
        <authorList>
            <person name="Liu Y.L."/>
            <person name="Abraham K.A."/>
            <person name="Akbar H.A."/>
            <person name="Ali S.A."/>
            <person name="Anosike U.A."/>
            <person name="Aqrawi P.A."/>
            <person name="Arias F.A."/>
            <person name="Attaway T.A."/>
            <person name="Awwad R.A."/>
            <person name="Babu C.B."/>
            <person name="Bandaranaike D.B."/>
            <person name="Battles P.B."/>
            <person name="Bell A.B."/>
            <person name="Beltran B.B."/>
            <person name="Berhane-Mersha D.B."/>
            <person name="Bess C.B."/>
            <person name="Bickham C.B."/>
            <person name="Bolden T.B."/>
            <person name="Carter K.C."/>
            <person name="Chau D.C."/>
            <person name="Chavez A.C."/>
            <person name="Clerc-Blankenburg K.C."/>
            <person name="Coyle M.C."/>
            <person name="Dao M.D."/>
            <person name="Davila M.L.D."/>
            <person name="Davy-Carroll L.D."/>
            <person name="Denson S.D."/>
            <person name="Dinh H.D."/>
            <person name="Fernandez S.F."/>
            <person name="Fernando P.F."/>
            <person name="Forbes L.F."/>
            <person name="Francis C.F."/>
            <person name="Francisco L.F."/>
            <person name="Fu Q.F."/>
            <person name="Garcia-Iii R.G."/>
            <person name="Garrett T.G."/>
            <person name="Gross S.G."/>
            <person name="Gubbala S.G."/>
            <person name="Hirani K.H."/>
            <person name="Hogues M.H."/>
            <person name="Hollins B.H."/>
            <person name="Jackson L.J."/>
            <person name="Javaid M.J."/>
            <person name="Jhangiani S.J."/>
            <person name="Johnson A.J."/>
            <person name="Johnson B.J."/>
            <person name="Jones J.J."/>
            <person name="Joshi V.J."/>
            <person name="Kalu J.K."/>
            <person name="Khan N.K."/>
            <person name="Korchina V.K."/>
            <person name="Kovar C.K."/>
            <person name="Lago L.L."/>
            <person name="Lara F.L."/>
            <person name="Le T.-K.L."/>
            <person name="Lee S.L."/>
            <person name="Legall-Iii F.L."/>
            <person name="Lemon S.L."/>
            <person name="Liu J.L."/>
            <person name="Liu Y.-S.L."/>
            <person name="Liyanage D.L."/>
            <person name="Lopez J.L."/>
            <person name="Lorensuhewa L.L."/>
            <person name="Mata R.M."/>
            <person name="Mathew T.M."/>
            <person name="Mercado C.M."/>
            <person name="Mercado I.M."/>
            <person name="Morales K.M."/>
            <person name="Morgan M.M."/>
            <person name="Munidasa M.M."/>
            <person name="Ngo D.N."/>
            <person name="Nguyen L.N."/>
            <person name="Nguyen T.N."/>
            <person name="Nguyen N.N."/>
            <person name="Obregon M.O."/>
            <person name="Okwuonu G.O."/>
            <person name="Ongeri F.O."/>
            <person name="Onwere C.O."/>
            <person name="Osifeso I.O."/>
            <person name="Parra A.P."/>
            <person name="Patil S.P."/>
            <person name="Perez A.P."/>
            <person name="Perez Y.P."/>
            <person name="Pham C.P."/>
            <person name="Pu L.-L.P."/>
            <person name="Puazo M.P."/>
            <person name="Quiroz J.Q."/>
            <person name="Rouhana J.R."/>
            <person name="Ruiz M.R."/>
            <person name="Ruiz S.-J.R."/>
            <person name="Saada N.S."/>
            <person name="Santibanez J.S."/>
            <person name="Scheel M.S."/>
            <person name="Schneider B.S."/>
            <person name="Simmons D.S."/>
            <person name="Sisson I.S."/>
            <person name="Tang L.-Y.T."/>
            <person name="Thornton R.T."/>
            <person name="Tisius J.T."/>
            <person name="Toledanes G.T."/>
            <person name="Trejos Z.T."/>
            <person name="Usmani K.U."/>
            <person name="Varghese R.V."/>
            <person name="Vattathil S.V."/>
            <person name="Vee V.V."/>
            <person name="Walker D.W."/>
            <person name="Weissenberger G.W."/>
            <person name="White C.W."/>
            <person name="Williams A.W."/>
            <person name="Woodworth J.W."/>
            <person name="Wright R.W."/>
            <person name="Zhu Y.Z."/>
            <person name="Han Y.H."/>
            <person name="Newsham I.N."/>
            <person name="Nazareth L.N."/>
            <person name="Worley K.W."/>
            <person name="Muzny D.M."/>
            <person name="Rogers J.R."/>
            <person name="Gibbs R.G."/>
        </authorList>
    </citation>
    <scope>NUCLEOTIDE SEQUENCE [LARGE SCALE GENOMIC DNA]</scope>
</reference>
<evidence type="ECO:0000313" key="2">
    <source>
        <dbReference type="Proteomes" id="UP000028761"/>
    </source>
</evidence>
<reference evidence="1" key="2">
    <citation type="submission" date="2025-08" db="UniProtKB">
        <authorList>
            <consortium name="Ensembl"/>
        </authorList>
    </citation>
    <scope>IDENTIFICATION</scope>
</reference>
<organism evidence="1 2">
    <name type="scientific">Papio anubis</name>
    <name type="common">Olive baboon</name>
    <dbReference type="NCBI Taxonomy" id="9555"/>
    <lineage>
        <taxon>Eukaryota</taxon>
        <taxon>Metazoa</taxon>
        <taxon>Chordata</taxon>
        <taxon>Craniata</taxon>
        <taxon>Vertebrata</taxon>
        <taxon>Euteleostomi</taxon>
        <taxon>Mammalia</taxon>
        <taxon>Eutheria</taxon>
        <taxon>Euarchontoglires</taxon>
        <taxon>Primates</taxon>
        <taxon>Haplorrhini</taxon>
        <taxon>Catarrhini</taxon>
        <taxon>Cercopithecidae</taxon>
        <taxon>Cercopithecinae</taxon>
        <taxon>Papio</taxon>
    </lineage>
</organism>
<protein>
    <submittedName>
        <fullName evidence="1">Uncharacterized protein</fullName>
    </submittedName>
</protein>
<proteinExistence type="predicted"/>
<dbReference type="OMA" id="WITGARH"/>
<dbReference type="Ensembl" id="ENSPANT00000081802.1">
    <property type="protein sequence ID" value="ENSPANP00000054276.1"/>
    <property type="gene ID" value="ENSPANG00000043024.1"/>
</dbReference>
<reference evidence="1" key="3">
    <citation type="submission" date="2025-09" db="UniProtKB">
        <authorList>
            <consortium name="Ensembl"/>
        </authorList>
    </citation>
    <scope>IDENTIFICATION</scope>
</reference>
<sequence length="99" mass="10508">DRVSLLSPRLECSGVIPAHCNLCLLSSSDSLASASRVAGNTGARHHAWLIFLFLVEMGFRYVGQAGLELRTSGDLPALASQSAGITGVSHRAPKCNFRI</sequence>
<dbReference type="PANTHER" id="PTHR12138:SF133">
    <property type="entry name" value="SECRETED PROTEIN"/>
    <property type="match status" value="1"/>
</dbReference>
<name>A0A8I5N3M7_PAPAN</name>
<dbReference type="Proteomes" id="UP000028761">
    <property type="component" value="Chromosome 19"/>
</dbReference>
<keyword evidence="2" id="KW-1185">Reference proteome</keyword>
<dbReference type="PANTHER" id="PTHR12138">
    <property type="entry name" value="PRIMATE-EXPANDED PROTEIN FAMILY"/>
    <property type="match status" value="1"/>
</dbReference>